<dbReference type="SMART" id="SM00862">
    <property type="entry name" value="Trans_reg_C"/>
    <property type="match status" value="1"/>
</dbReference>
<evidence type="ECO:0000256" key="2">
    <source>
        <dbReference type="PROSITE-ProRule" id="PRU01091"/>
    </source>
</evidence>
<dbReference type="InterPro" id="IPR001867">
    <property type="entry name" value="OmpR/PhoB-type_DNA-bd"/>
</dbReference>
<reference evidence="5 6" key="1">
    <citation type="submission" date="2018-01" db="EMBL/GenBank/DDBJ databases">
        <title>Co-occurrence of chitin degradation, pigmentation and bioactivity in marine Pseudoalteromonas.</title>
        <authorList>
            <person name="Paulsen S."/>
            <person name="Gram L."/>
            <person name="Machado H."/>
        </authorList>
    </citation>
    <scope>NUCLEOTIDE SEQUENCE [LARGE SCALE GENOMIC DNA]</scope>
    <source>
        <strain evidence="5 6">S3663</strain>
    </source>
</reference>
<accession>A0A5R9PZ89</accession>
<gene>
    <name evidence="5" type="ORF">C1E24_17405</name>
</gene>
<dbReference type="Pfam" id="PF00486">
    <property type="entry name" value="Trans_reg_C"/>
    <property type="match status" value="1"/>
</dbReference>
<comment type="caution">
    <text evidence="5">The sequence shown here is derived from an EMBL/GenBank/DDBJ whole genome shotgun (WGS) entry which is preliminary data.</text>
</comment>
<name>A0A5R9PZ89_9GAMM</name>
<dbReference type="PROSITE" id="PS51755">
    <property type="entry name" value="OMPR_PHOB"/>
    <property type="match status" value="1"/>
</dbReference>
<organism evidence="5 6">
    <name type="scientific">Pseudoalteromonas phenolica</name>
    <dbReference type="NCBI Taxonomy" id="161398"/>
    <lineage>
        <taxon>Bacteria</taxon>
        <taxon>Pseudomonadati</taxon>
        <taxon>Pseudomonadota</taxon>
        <taxon>Gammaproteobacteria</taxon>
        <taxon>Alteromonadales</taxon>
        <taxon>Pseudoalteromonadaceae</taxon>
        <taxon>Pseudoalteromonas</taxon>
    </lineage>
</organism>
<feature type="domain" description="OmpR/PhoB-type" evidence="4">
    <location>
        <begin position="1"/>
        <end position="92"/>
    </location>
</feature>
<sequence>MIQFLDFEFDESQSVLYKAGEVIPLNSTQSNLLALFISNPQKIFSKEDILTAIWHSKVVSEQVVFQNISQLRSILGEDAIKTFPKKGYQWHLELILIEAPLEKLKRPNHSQIANTSLKVEKSSEEQKLASQNIVESTNLKKTFDKRIAMACLMVIILISGAAYYHAEHGIFSNKLGLQVKELNTKSDNQAVHSELQFIPFTADSPRHFKDELAALHTQLDFALENKALDTRDFINSPFMQYQKLSVNNALVFTGILKNNGDSATRKQAPYLLELLVQGPERSWTSYLYGSSMTDLAEQTEALINELANSDYFVLKSESLLSAELTLMKENMNASLHVLPLLTYQLIQADKFDSASGYVELLLAESELKHPLYYAYGKWLKGQLYQGKRDAIGAQTFYEQAELLLSDAHIYDLQAEVNKSMAELAHSIAHTKEDYDAIHRYLYKAASLARLGKKPVAEIRAYTLLSIKASKFGMKKERMDYLIQAKTLLAEYQLDGSHYMLPMYHFALFAQTEEERIKFYHEVLDKPVTPENYWVFFSSADQLSKLYLKLDKPEAALEVVEKITDPARSALLHAQYYRALDDIDNAITYAKRSFNIGRGQHLNWLSLNSALLLLELKQSQGESHELAEYREFIANHASYWWLNWRKERLAVVGIDAEAQMAGL</sequence>
<evidence type="ECO:0000256" key="3">
    <source>
        <dbReference type="SAM" id="Phobius"/>
    </source>
</evidence>
<dbReference type="InterPro" id="IPR016032">
    <property type="entry name" value="Sig_transdc_resp-reg_C-effctor"/>
</dbReference>
<feature type="DNA-binding region" description="OmpR/PhoB-type" evidence="2">
    <location>
        <begin position="1"/>
        <end position="92"/>
    </location>
</feature>
<evidence type="ECO:0000256" key="1">
    <source>
        <dbReference type="ARBA" id="ARBA00023125"/>
    </source>
</evidence>
<evidence type="ECO:0000313" key="5">
    <source>
        <dbReference type="EMBL" id="TLX45692.1"/>
    </source>
</evidence>
<dbReference type="Gene3D" id="1.10.10.10">
    <property type="entry name" value="Winged helix-like DNA-binding domain superfamily/Winged helix DNA-binding domain"/>
    <property type="match status" value="1"/>
</dbReference>
<dbReference type="RefSeq" id="WP_138483627.1">
    <property type="nucleotide sequence ID" value="NZ_PPSW01000030.1"/>
</dbReference>
<dbReference type="InterPro" id="IPR036388">
    <property type="entry name" value="WH-like_DNA-bd_sf"/>
</dbReference>
<dbReference type="GO" id="GO:0003677">
    <property type="term" value="F:DNA binding"/>
    <property type="evidence" value="ECO:0007669"/>
    <property type="project" value="UniProtKB-UniRule"/>
</dbReference>
<dbReference type="OrthoDB" id="6315863at2"/>
<dbReference type="SUPFAM" id="SSF46894">
    <property type="entry name" value="C-terminal effector domain of the bipartite response regulators"/>
    <property type="match status" value="1"/>
</dbReference>
<keyword evidence="3" id="KW-0812">Transmembrane</keyword>
<dbReference type="EMBL" id="PPSW01000030">
    <property type="protein sequence ID" value="TLX45692.1"/>
    <property type="molecule type" value="Genomic_DNA"/>
</dbReference>
<feature type="transmembrane region" description="Helical" evidence="3">
    <location>
        <begin position="147"/>
        <end position="166"/>
    </location>
</feature>
<dbReference type="GO" id="GO:0006355">
    <property type="term" value="P:regulation of DNA-templated transcription"/>
    <property type="evidence" value="ECO:0007669"/>
    <property type="project" value="InterPro"/>
</dbReference>
<proteinExistence type="predicted"/>
<keyword evidence="3" id="KW-0472">Membrane</keyword>
<dbReference type="AlphaFoldDB" id="A0A5R9PZ89"/>
<protein>
    <recommendedName>
        <fullName evidence="4">OmpR/PhoB-type domain-containing protein</fullName>
    </recommendedName>
</protein>
<evidence type="ECO:0000313" key="6">
    <source>
        <dbReference type="Proteomes" id="UP000309186"/>
    </source>
</evidence>
<evidence type="ECO:0000259" key="4">
    <source>
        <dbReference type="PROSITE" id="PS51755"/>
    </source>
</evidence>
<keyword evidence="3" id="KW-1133">Transmembrane helix</keyword>
<dbReference type="CDD" id="cd00383">
    <property type="entry name" value="trans_reg_C"/>
    <property type="match status" value="1"/>
</dbReference>
<dbReference type="Proteomes" id="UP000309186">
    <property type="component" value="Unassembled WGS sequence"/>
</dbReference>
<dbReference type="GO" id="GO:0000160">
    <property type="term" value="P:phosphorelay signal transduction system"/>
    <property type="evidence" value="ECO:0007669"/>
    <property type="project" value="InterPro"/>
</dbReference>
<keyword evidence="1 2" id="KW-0238">DNA-binding</keyword>